<keyword evidence="1" id="KW-0175">Coiled coil</keyword>
<dbReference type="OrthoDB" id="37752at2"/>
<dbReference type="Proteomes" id="UP000242592">
    <property type="component" value="Unassembled WGS sequence"/>
</dbReference>
<dbReference type="AlphaFoldDB" id="A0A1M5S569"/>
<organism evidence="2 3">
    <name type="scientific">Thermosipho atlanticus DSM 15807</name>
    <dbReference type="NCBI Taxonomy" id="1123380"/>
    <lineage>
        <taxon>Bacteria</taxon>
        <taxon>Thermotogati</taxon>
        <taxon>Thermotogota</taxon>
        <taxon>Thermotogae</taxon>
        <taxon>Thermotogales</taxon>
        <taxon>Fervidobacteriaceae</taxon>
        <taxon>Thermosipho</taxon>
    </lineage>
</organism>
<proteinExistence type="predicted"/>
<gene>
    <name evidence="2" type="ORF">SAMN02745199_0805</name>
</gene>
<name>A0A1M5S569_9BACT</name>
<keyword evidence="3" id="KW-1185">Reference proteome</keyword>
<evidence type="ECO:0000313" key="3">
    <source>
        <dbReference type="Proteomes" id="UP000242592"/>
    </source>
</evidence>
<evidence type="ECO:0000313" key="2">
    <source>
        <dbReference type="EMBL" id="SHH33619.1"/>
    </source>
</evidence>
<evidence type="ECO:0000256" key="1">
    <source>
        <dbReference type="SAM" id="Coils"/>
    </source>
</evidence>
<dbReference type="STRING" id="1123380.SAMN02745199_0805"/>
<dbReference type="EMBL" id="FQXN01000002">
    <property type="protein sequence ID" value="SHH33619.1"/>
    <property type="molecule type" value="Genomic_DNA"/>
</dbReference>
<protein>
    <submittedName>
        <fullName evidence="2">Uncharacterized protein</fullName>
    </submittedName>
</protein>
<feature type="coiled-coil region" evidence="1">
    <location>
        <begin position="62"/>
        <end position="89"/>
    </location>
</feature>
<dbReference type="RefSeq" id="WP_073072459.1">
    <property type="nucleotide sequence ID" value="NZ_FQXN01000002.1"/>
</dbReference>
<sequence length="113" mass="13052">MFVKIDRHKIPCVETEGTILCDICGESYKIDSKQKLHSIIVTTCPNCGHQNINVITNSIKFIDETIEKIKKLESQLKKLKRSLEIEMQENSYVDNYPEVYAVDKNKQPNPKLL</sequence>
<accession>A0A1M5S569</accession>
<reference evidence="3" key="1">
    <citation type="submission" date="2016-11" db="EMBL/GenBank/DDBJ databases">
        <authorList>
            <person name="Varghese N."/>
            <person name="Submissions S."/>
        </authorList>
    </citation>
    <scope>NUCLEOTIDE SEQUENCE [LARGE SCALE GENOMIC DNA]</scope>
    <source>
        <strain evidence="3">DSM 15807</strain>
    </source>
</reference>